<reference evidence="11 12" key="1">
    <citation type="submission" date="2017-01" db="EMBL/GenBank/DDBJ databases">
        <authorList>
            <person name="Erauso G."/>
        </authorList>
    </citation>
    <scope>NUCLEOTIDE SEQUENCE [LARGE SCALE GENOMIC DNA]</scope>
    <source>
        <strain evidence="11">MESINF1</strain>
    </source>
</reference>
<evidence type="ECO:0000256" key="7">
    <source>
        <dbReference type="HAMAP-Rule" id="MF_01322"/>
    </source>
</evidence>
<dbReference type="EMBL" id="LS974202">
    <property type="protein sequence ID" value="SSC11739.1"/>
    <property type="molecule type" value="Genomic_DNA"/>
</dbReference>
<keyword evidence="7" id="KW-0862">Zinc</keyword>
<dbReference type="Pfam" id="PF04983">
    <property type="entry name" value="RNA_pol_Rpb1_3"/>
    <property type="match status" value="1"/>
</dbReference>
<dbReference type="GO" id="GO:0000287">
    <property type="term" value="F:magnesium ion binding"/>
    <property type="evidence" value="ECO:0007669"/>
    <property type="project" value="UniProtKB-UniRule"/>
</dbReference>
<dbReference type="Gene3D" id="2.40.40.20">
    <property type="match status" value="1"/>
</dbReference>
<keyword evidence="9" id="KW-0175">Coiled coil</keyword>
<dbReference type="Gene3D" id="1.10.40.90">
    <property type="match status" value="1"/>
</dbReference>
<dbReference type="Pfam" id="PF04997">
    <property type="entry name" value="RNA_pol_Rpb1_1"/>
    <property type="match status" value="1"/>
</dbReference>
<keyword evidence="5 7" id="KW-0804">Transcription</keyword>
<dbReference type="RefSeq" id="WP_169698182.1">
    <property type="nucleotide sequence ID" value="NZ_LS974202.1"/>
</dbReference>
<dbReference type="HAMAP" id="MF_01322">
    <property type="entry name" value="RNApol_bact_RpoC"/>
    <property type="match status" value="1"/>
</dbReference>
<dbReference type="GO" id="GO:0000428">
    <property type="term" value="C:DNA-directed RNA polymerase complex"/>
    <property type="evidence" value="ECO:0007669"/>
    <property type="project" value="UniProtKB-KW"/>
</dbReference>
<dbReference type="Proteomes" id="UP000250796">
    <property type="component" value="Chromosome MESINF"/>
</dbReference>
<evidence type="ECO:0000256" key="1">
    <source>
        <dbReference type="ARBA" id="ARBA00022478"/>
    </source>
</evidence>
<comment type="function">
    <text evidence="7 8">DNA-dependent RNA polymerase catalyzes the transcription of DNA into RNA using the four ribonucleoside triphosphates as substrates.</text>
</comment>
<evidence type="ECO:0000256" key="5">
    <source>
        <dbReference type="ARBA" id="ARBA00023163"/>
    </source>
</evidence>
<dbReference type="GO" id="GO:0008270">
    <property type="term" value="F:zinc ion binding"/>
    <property type="evidence" value="ECO:0007669"/>
    <property type="project" value="UniProtKB-UniRule"/>
</dbReference>
<evidence type="ECO:0000256" key="8">
    <source>
        <dbReference type="RuleBase" id="RU004279"/>
    </source>
</evidence>
<comment type="catalytic activity">
    <reaction evidence="6 7 8">
        <text>RNA(n) + a ribonucleoside 5'-triphosphate = RNA(n+1) + diphosphate</text>
        <dbReference type="Rhea" id="RHEA:21248"/>
        <dbReference type="Rhea" id="RHEA-COMP:14527"/>
        <dbReference type="Rhea" id="RHEA-COMP:17342"/>
        <dbReference type="ChEBI" id="CHEBI:33019"/>
        <dbReference type="ChEBI" id="CHEBI:61557"/>
        <dbReference type="ChEBI" id="CHEBI:140395"/>
        <dbReference type="EC" id="2.7.7.6"/>
    </reaction>
</comment>
<gene>
    <name evidence="7 11" type="primary">rpoC</name>
    <name evidence="11" type="ORF">MESINF_0290</name>
</gene>
<feature type="binding site" evidence="7">
    <location>
        <position position="63"/>
    </location>
    <ligand>
        <name>Zn(2+)</name>
        <dbReference type="ChEBI" id="CHEBI:29105"/>
        <label>1</label>
    </ligand>
</feature>
<name>A0A7Z7LD90_9BACT</name>
<dbReference type="Gene3D" id="4.10.860.120">
    <property type="entry name" value="RNA polymerase II, clamp domain"/>
    <property type="match status" value="1"/>
</dbReference>
<dbReference type="InterPro" id="IPR012754">
    <property type="entry name" value="DNA-dir_RpoC_beta_prime_bact"/>
</dbReference>
<evidence type="ECO:0000313" key="11">
    <source>
        <dbReference type="EMBL" id="SSC11739.1"/>
    </source>
</evidence>
<dbReference type="PANTHER" id="PTHR19376">
    <property type="entry name" value="DNA-DIRECTED RNA POLYMERASE"/>
    <property type="match status" value="1"/>
</dbReference>
<dbReference type="CDD" id="cd01609">
    <property type="entry name" value="RNAP_beta'_N"/>
    <property type="match status" value="1"/>
</dbReference>
<proteinExistence type="inferred from homology"/>
<sequence length="1566" mass="176478">MPVSTYKRKVNTLQINIASPERIRGWSSGEVKKPETINYRTFKPERDGLFCEKIFGPTKDYECTCGKYKGKKYEGTICERCGVRVESKEARRRRMGHIELAAPVTHVWYLKSAPSVLSSLLNIPAKDLENIIYYGSKRVIERLYVVTNPKETDFFSGMTMYQTEYEIYTKKLDFEVEQGYKVKSPQGPVTTDIDGKVMIEKIDSNTQREMNWIIIKDETGIEKKYPTFEGSLVYVQNGDEVHKGDTLADRFLFEDEVLSATEYRVFDEYYPGKFEVETDTESDRPIVIITEIDPSVAAETGRTVGEVLIENEYEAYRELYPGKITCDYGAAAIKKLLQGMDLEELQVAIEHELKSIPKSSARALKLLRRLKYVKDFIASKNRPEWMVMDVVPVIPPDLRPMIQIEGGRFATTDLNDLYRRVINRNNRLAKLLQIGAPDIIIRNEKRMLQEAVDSLIYNGRVGKAVSDKSGRPLKSLTDLVKGKKGRFRRNLLGKRVDYSGRAVIVVGPDLKIHECGIPKRVAMELFKPFVLSKLLHGSESSKTARKLKKTIIEKEMPEAWEVLEDVIKGHPVLLNRAPTLHRISIQAFIPRLVEGNAIQLHPLVCAPFNADFDGDQMAVHVPLSAAAQAEAKFLMLSRYNVISPASGKPISMPGKDIIVGVYYLTTVDQQYEKMEKEIMGYYAQLLKDEKVTRVEARRRVREKALEWVDWKFSSTGEALMAYDTGFISLHDPILVKLDPDPTVGELTLTTVGRIIFNTIVPEKLRDYSKKFNKKAIKKLIYDCFHEYGIDRTANLLDDMMSLGFHYATYSGLTISIKDIVVYPEKDKVIAAAQKRVNQVESLYRSGFLTEEGRSQEIIRIWSDTTGDIMDKTYGEFEKCPFNPIFMMVDSGARGNIDQLKQLAGMRGLMADPSGKTIEVPIKSNFRNGLTELEFFTSTHGARKGSADTALRTSFAGYLTRRLVDVSQTITVTTPNCGTHEGIEAIELLADGVTIEKLEDFLFGRVLATDVIDPRTGKVLKNSKTGKEYSRDTMIRDEDASFLSKFSTEVDVAREDVLNLSKVTRLTSYTELNEDITLGEKSYKSGTHIGSDLLHQLKNSDLGQVKVMTYQCVGQVFVGTTVKNSNNETIIKYQEKIDELTAKKLQANETFKVLVRPSIKVRSVLTCESDNGVCAMCYGMDLSNHEIVNVGESVGVIAAQSIGEPGTQLTMRTFHTGGIATGQDITRGLPRAEELFEARKKLKDPEALFIEKDDGGFVKDLVSDEKGRRKVYVETKDGRISEYDLSSAIKPKIEIGDKVVEGEAITTGTVRPRKLMEKLGLVQTALYLLTEIKRVYAEQGVEIHDKHFELIIRQMLSKVELTDPGDTDFLPGDLLDIVEVRKINKTIEEANSKVQENREYVMDKRLARRVLGEDADGKIQKIASEGEPITEELLGKILKSGVKQISIYDVEEDQYQKLIEDLNPDTVIPEKRVQIMPKDLMKFKRKLLRITKASLESEGWLSAASFQQTPQILTEASVAGKCDYLLGLKENVIVGQLIPAGTGLDMYANLQIEEAAVSAQFEEEELA</sequence>
<dbReference type="InterPro" id="IPR044893">
    <property type="entry name" value="RNA_pol_Rpb1_clamp_domain"/>
</dbReference>
<keyword evidence="1 7" id="KW-0240">DNA-directed RNA polymerase</keyword>
<feature type="binding site" evidence="7">
    <location>
        <position position="1176"/>
    </location>
    <ligand>
        <name>Zn(2+)</name>
        <dbReference type="ChEBI" id="CHEBI:29105"/>
        <label>2</label>
    </ligand>
</feature>
<dbReference type="Pfam" id="PF00623">
    <property type="entry name" value="RNA_pol_Rpb1_2"/>
    <property type="match status" value="2"/>
</dbReference>
<protein>
    <recommendedName>
        <fullName evidence="7">DNA-directed RNA polymerase subunit beta'</fullName>
        <shortName evidence="7">RNAP subunit beta'</shortName>
        <ecNumber evidence="7">2.7.7.6</ecNumber>
    </recommendedName>
    <alternativeName>
        <fullName evidence="7">RNA polymerase subunit beta'</fullName>
    </alternativeName>
    <alternativeName>
        <fullName evidence="7">Transcriptase subunit beta'</fullName>
    </alternativeName>
</protein>
<dbReference type="GO" id="GO:0003899">
    <property type="term" value="F:DNA-directed RNA polymerase activity"/>
    <property type="evidence" value="ECO:0007669"/>
    <property type="project" value="UniProtKB-UniRule"/>
</dbReference>
<dbReference type="GO" id="GO:0003677">
    <property type="term" value="F:DNA binding"/>
    <property type="evidence" value="ECO:0007669"/>
    <property type="project" value="UniProtKB-UniRule"/>
</dbReference>
<feature type="binding site" evidence="7">
    <location>
        <position position="65"/>
    </location>
    <ligand>
        <name>Zn(2+)</name>
        <dbReference type="ChEBI" id="CHEBI:29105"/>
        <label>1</label>
    </ligand>
</feature>
<evidence type="ECO:0000256" key="2">
    <source>
        <dbReference type="ARBA" id="ARBA00022679"/>
    </source>
</evidence>
<dbReference type="Pfam" id="PF04998">
    <property type="entry name" value="RNA_pol_Rpb1_5"/>
    <property type="match status" value="1"/>
</dbReference>
<evidence type="ECO:0000259" key="10">
    <source>
        <dbReference type="SMART" id="SM00663"/>
    </source>
</evidence>
<dbReference type="InterPro" id="IPR007066">
    <property type="entry name" value="RNA_pol_Rpb1_3"/>
</dbReference>
<keyword evidence="3 7" id="KW-0548">Nucleotidyltransferase</keyword>
<evidence type="ECO:0000256" key="6">
    <source>
        <dbReference type="ARBA" id="ARBA00048552"/>
    </source>
</evidence>
<dbReference type="SUPFAM" id="SSF64484">
    <property type="entry name" value="beta and beta-prime subunits of DNA dependent RNA-polymerase"/>
    <property type="match status" value="1"/>
</dbReference>
<dbReference type="Gene3D" id="1.10.1790.20">
    <property type="match status" value="1"/>
</dbReference>
<evidence type="ECO:0000256" key="4">
    <source>
        <dbReference type="ARBA" id="ARBA00022723"/>
    </source>
</evidence>
<feature type="binding site" evidence="7">
    <location>
        <position position="611"/>
    </location>
    <ligand>
        <name>Mg(2+)</name>
        <dbReference type="ChEBI" id="CHEBI:18420"/>
    </ligand>
</feature>
<dbReference type="EC" id="2.7.7.6" evidence="7"/>
<accession>A0A7Z7LD90</accession>
<evidence type="ECO:0000256" key="9">
    <source>
        <dbReference type="SAM" id="Coils"/>
    </source>
</evidence>
<feature type="binding site" evidence="7">
    <location>
        <position position="613"/>
    </location>
    <ligand>
        <name>Mg(2+)</name>
        <dbReference type="ChEBI" id="CHEBI:18420"/>
    </ligand>
</feature>
<keyword evidence="7" id="KW-0460">Magnesium</keyword>
<dbReference type="InterPro" id="IPR007083">
    <property type="entry name" value="RNA_pol_Rpb1_4"/>
</dbReference>
<dbReference type="Pfam" id="PF05000">
    <property type="entry name" value="RNA_pol_Rpb1_4"/>
    <property type="match status" value="1"/>
</dbReference>
<comment type="cofactor">
    <cofactor evidence="7">
        <name>Mg(2+)</name>
        <dbReference type="ChEBI" id="CHEBI:18420"/>
    </cofactor>
    <text evidence="7">Binds 1 Mg(2+) ion per subunit.</text>
</comment>
<comment type="similarity">
    <text evidence="7 8">Belongs to the RNA polymerase beta' chain family.</text>
</comment>
<feature type="binding site" evidence="7">
    <location>
        <position position="78"/>
    </location>
    <ligand>
        <name>Zn(2+)</name>
        <dbReference type="ChEBI" id="CHEBI:29105"/>
        <label>1</label>
    </ligand>
</feature>
<dbReference type="Gene3D" id="2.40.50.100">
    <property type="match status" value="2"/>
</dbReference>
<organism evidence="11 12">
    <name type="scientific">Mesotoga infera</name>
    <dbReference type="NCBI Taxonomy" id="1236046"/>
    <lineage>
        <taxon>Bacteria</taxon>
        <taxon>Thermotogati</taxon>
        <taxon>Thermotogota</taxon>
        <taxon>Thermotogae</taxon>
        <taxon>Kosmotogales</taxon>
        <taxon>Kosmotogaceae</taxon>
        <taxon>Mesotoga</taxon>
    </lineage>
</organism>
<feature type="binding site" evidence="7">
    <location>
        <position position="1173"/>
    </location>
    <ligand>
        <name>Zn(2+)</name>
        <dbReference type="ChEBI" id="CHEBI:29105"/>
        <label>2</label>
    </ligand>
</feature>
<keyword evidence="2 7" id="KW-0808">Transferase</keyword>
<dbReference type="InterPro" id="IPR000722">
    <property type="entry name" value="RNA_pol_asu"/>
</dbReference>
<dbReference type="KEGG" id="minf:MESINF_0290"/>
<comment type="cofactor">
    <cofactor evidence="7">
        <name>Zn(2+)</name>
        <dbReference type="ChEBI" id="CHEBI:29105"/>
    </cofactor>
    <text evidence="7">Binds 2 Zn(2+) ions per subunit.</text>
</comment>
<feature type="binding site" evidence="7">
    <location>
        <position position="976"/>
    </location>
    <ligand>
        <name>Zn(2+)</name>
        <dbReference type="ChEBI" id="CHEBI:29105"/>
        <label>2</label>
    </ligand>
</feature>
<feature type="domain" description="RNA polymerase N-terminal" evidence="10">
    <location>
        <begin position="384"/>
        <end position="665"/>
    </location>
</feature>
<dbReference type="InterPro" id="IPR007080">
    <property type="entry name" value="RNA_pol_Rpb1_1"/>
</dbReference>
<feature type="coiled-coil region" evidence="9">
    <location>
        <begin position="1122"/>
        <end position="1149"/>
    </location>
</feature>
<dbReference type="SMART" id="SM00663">
    <property type="entry name" value="RPOLA_N"/>
    <property type="match status" value="1"/>
</dbReference>
<feature type="binding site" evidence="7">
    <location>
        <position position="1166"/>
    </location>
    <ligand>
        <name>Zn(2+)</name>
        <dbReference type="ChEBI" id="CHEBI:29105"/>
        <label>2</label>
    </ligand>
</feature>
<feature type="binding site" evidence="7">
    <location>
        <position position="615"/>
    </location>
    <ligand>
        <name>Mg(2+)</name>
        <dbReference type="ChEBI" id="CHEBI:18420"/>
    </ligand>
</feature>
<dbReference type="InterPro" id="IPR042102">
    <property type="entry name" value="RNA_pol_Rpb1_3_sf"/>
</dbReference>
<dbReference type="PANTHER" id="PTHR19376:SF54">
    <property type="entry name" value="DNA-DIRECTED RNA POLYMERASE SUBUNIT BETA"/>
    <property type="match status" value="1"/>
</dbReference>
<dbReference type="InterPro" id="IPR045867">
    <property type="entry name" value="DNA-dir_RpoC_beta_prime"/>
</dbReference>
<dbReference type="InterPro" id="IPR006592">
    <property type="entry name" value="RNA_pol_N"/>
</dbReference>
<comment type="subunit">
    <text evidence="7">The RNAP catalytic core consists of 2 alpha, 1 beta, 1 beta' and 1 omega subunit. When a sigma factor is associated with the core the holoenzyme is formed, which can initiate transcription.</text>
</comment>
<dbReference type="CDD" id="cd02655">
    <property type="entry name" value="RNAP_beta'_C"/>
    <property type="match status" value="1"/>
</dbReference>
<evidence type="ECO:0000313" key="12">
    <source>
        <dbReference type="Proteomes" id="UP000250796"/>
    </source>
</evidence>
<dbReference type="InterPro" id="IPR038120">
    <property type="entry name" value="Rpb1_funnel_sf"/>
</dbReference>
<dbReference type="Gene3D" id="1.10.274.100">
    <property type="entry name" value="RNA polymerase Rpb1, domain 3"/>
    <property type="match status" value="1"/>
</dbReference>
<dbReference type="Gene3D" id="1.10.132.30">
    <property type="match status" value="1"/>
</dbReference>
<keyword evidence="4 7" id="KW-0479">Metal-binding</keyword>
<dbReference type="GO" id="GO:0006351">
    <property type="term" value="P:DNA-templated transcription"/>
    <property type="evidence" value="ECO:0007669"/>
    <property type="project" value="UniProtKB-UniRule"/>
</dbReference>
<evidence type="ECO:0000256" key="3">
    <source>
        <dbReference type="ARBA" id="ARBA00022695"/>
    </source>
</evidence>
<dbReference type="Gene3D" id="1.10.150.390">
    <property type="match status" value="1"/>
</dbReference>
<keyword evidence="12" id="KW-1185">Reference proteome</keyword>
<feature type="binding site" evidence="7">
    <location>
        <position position="81"/>
    </location>
    <ligand>
        <name>Zn(2+)</name>
        <dbReference type="ChEBI" id="CHEBI:29105"/>
        <label>1</label>
    </ligand>
</feature>
<dbReference type="InterPro" id="IPR007081">
    <property type="entry name" value="RNA_pol_Rpb1_5"/>
</dbReference>